<name>A0A4Y5TPW2_9CAUD</name>
<evidence type="ECO:0000313" key="2">
    <source>
        <dbReference type="Proteomes" id="UP000319063"/>
    </source>
</evidence>
<dbReference type="Proteomes" id="UP000319063">
    <property type="component" value="Segment"/>
</dbReference>
<gene>
    <name evidence="1" type="ORF">CPT_Moabite_332</name>
</gene>
<sequence>MQKDIFMALNQDETSFIVKDKNSNTVVMADKILSVGNVFRRCLVGSWFLDLRFTSGEAVRFVANRDQLIRLKIALISAVETNARRLRRKTN</sequence>
<reference evidence="2" key="1">
    <citation type="submission" date="2019-05" db="EMBL/GenBank/DDBJ databases">
        <title>Complete Genome Sequence of Serratia marcescens Myophage Moabite.</title>
        <authorList>
            <person name="Price L."/>
            <person name="Rohren M."/>
            <person name="Newkirk H."/>
            <person name="Liu M."/>
            <person name="Ramsey J."/>
        </authorList>
    </citation>
    <scope>NUCLEOTIDE SEQUENCE [LARGE SCALE GENOMIC DNA]</scope>
</reference>
<organism evidence="1 2">
    <name type="scientific">Serratia phage Moabite</name>
    <dbReference type="NCBI Taxonomy" id="2587814"/>
    <lineage>
        <taxon>Viruses</taxon>
        <taxon>Duplodnaviria</taxon>
        <taxon>Heunggongvirae</taxon>
        <taxon>Uroviricota</taxon>
        <taxon>Caudoviricetes</taxon>
        <taxon>Chimalliviridae</taxon>
        <taxon>Moabitevirus</taxon>
        <taxon>Moabitevirus moabite</taxon>
    </lineage>
</organism>
<proteinExistence type="predicted"/>
<keyword evidence="2" id="KW-1185">Reference proteome</keyword>
<evidence type="ECO:0000313" key="1">
    <source>
        <dbReference type="EMBL" id="QDB71362.1"/>
    </source>
</evidence>
<accession>A0A4Y5TPW2</accession>
<dbReference type="EMBL" id="MK994515">
    <property type="protein sequence ID" value="QDB71362.1"/>
    <property type="molecule type" value="Genomic_DNA"/>
</dbReference>
<protein>
    <submittedName>
        <fullName evidence="1">Uncharacterized protein</fullName>
    </submittedName>
</protein>